<reference evidence="2" key="1">
    <citation type="journal article" date="2019" name="Int. J. Syst. Evol. Microbiol.">
        <title>The Global Catalogue of Microorganisms (GCM) 10K type strain sequencing project: providing services to taxonomists for standard genome sequencing and annotation.</title>
        <authorList>
            <consortium name="The Broad Institute Genomics Platform"/>
            <consortium name="The Broad Institute Genome Sequencing Center for Infectious Disease"/>
            <person name="Wu L."/>
            <person name="Ma J."/>
        </authorList>
    </citation>
    <scope>NUCLEOTIDE SEQUENCE [LARGE SCALE GENOMIC DNA]</scope>
    <source>
        <strain evidence="2">JCM 3369</strain>
    </source>
</reference>
<dbReference type="EMBL" id="JBHSXS010000002">
    <property type="protein sequence ID" value="MFC6879474.1"/>
    <property type="molecule type" value="Genomic_DNA"/>
</dbReference>
<gene>
    <name evidence="1" type="ORF">ACFQKB_06805</name>
</gene>
<evidence type="ECO:0000313" key="2">
    <source>
        <dbReference type="Proteomes" id="UP001596380"/>
    </source>
</evidence>
<keyword evidence="2" id="KW-1185">Reference proteome</keyword>
<dbReference type="RefSeq" id="WP_160824080.1">
    <property type="nucleotide sequence ID" value="NZ_JBHSXE010000001.1"/>
</dbReference>
<evidence type="ECO:0008006" key="3">
    <source>
        <dbReference type="Google" id="ProtNLM"/>
    </source>
</evidence>
<dbReference type="Proteomes" id="UP001596380">
    <property type="component" value="Unassembled WGS sequence"/>
</dbReference>
<protein>
    <recommendedName>
        <fullName evidence="3">SMI1/KNR4 family protein</fullName>
    </recommendedName>
</protein>
<accession>A0ABW2CET4</accession>
<sequence length="237" mass="26434">MSDGFDIKRELAAGLSGRVGAWRFIRGFVSTWHEPLSAADGWSSAELDAAGERLGVPLPTALREAYQLFGRRDDLTSNHDSLLNPDELYLNDGALVFREENQACAFWGILSADLERPDPAVYVRADLADESAENWEGWLDTFSTSCLEIVLAESMHAPEELCDFMDGSDEPLSPVLEEHFTLLPFPAYPTSQPDSTTRWFASPEAILRQDGDCLHVRARTEDALEELRELIDGDWLG</sequence>
<comment type="caution">
    <text evidence="1">The sequence shown here is derived from an EMBL/GenBank/DDBJ whole genome shotgun (WGS) entry which is preliminary data.</text>
</comment>
<proteinExistence type="predicted"/>
<name>A0ABW2CET4_9ACTN</name>
<organism evidence="1 2">
    <name type="scientific">Actinomadura yumaensis</name>
    <dbReference type="NCBI Taxonomy" id="111807"/>
    <lineage>
        <taxon>Bacteria</taxon>
        <taxon>Bacillati</taxon>
        <taxon>Actinomycetota</taxon>
        <taxon>Actinomycetes</taxon>
        <taxon>Streptosporangiales</taxon>
        <taxon>Thermomonosporaceae</taxon>
        <taxon>Actinomadura</taxon>
    </lineage>
</organism>
<evidence type="ECO:0000313" key="1">
    <source>
        <dbReference type="EMBL" id="MFC6879474.1"/>
    </source>
</evidence>